<dbReference type="InterPro" id="IPR013324">
    <property type="entry name" value="RNA_pol_sigma_r3/r4-like"/>
</dbReference>
<comment type="similarity">
    <text evidence="1">Belongs to the sigma-70 factor family. ECF subfamily.</text>
</comment>
<dbReference type="NCBIfam" id="TIGR02937">
    <property type="entry name" value="sigma70-ECF"/>
    <property type="match status" value="1"/>
</dbReference>
<dbReference type="Pfam" id="PF08281">
    <property type="entry name" value="Sigma70_r4_2"/>
    <property type="match status" value="1"/>
</dbReference>
<dbReference type="SUPFAM" id="SSF88659">
    <property type="entry name" value="Sigma3 and sigma4 domains of RNA polymerase sigma factors"/>
    <property type="match status" value="1"/>
</dbReference>
<dbReference type="Proteomes" id="UP000614272">
    <property type="component" value="Unassembled WGS sequence"/>
</dbReference>
<dbReference type="InterPro" id="IPR039425">
    <property type="entry name" value="RNA_pol_sigma-70-like"/>
</dbReference>
<evidence type="ECO:0008006" key="10">
    <source>
        <dbReference type="Google" id="ProtNLM"/>
    </source>
</evidence>
<evidence type="ECO:0000256" key="2">
    <source>
        <dbReference type="ARBA" id="ARBA00023015"/>
    </source>
</evidence>
<keyword evidence="2" id="KW-0805">Transcription regulation</keyword>
<dbReference type="RefSeq" id="WP_099035224.1">
    <property type="nucleotide sequence ID" value="NZ_NISX01000011.1"/>
</dbReference>
<evidence type="ECO:0000256" key="1">
    <source>
        <dbReference type="ARBA" id="ARBA00010641"/>
    </source>
</evidence>
<organism evidence="8 9">
    <name type="scientific">Lacimicrobium alkaliphilum</name>
    <dbReference type="NCBI Taxonomy" id="1526571"/>
    <lineage>
        <taxon>Bacteria</taxon>
        <taxon>Pseudomonadati</taxon>
        <taxon>Pseudomonadota</taxon>
        <taxon>Gammaproteobacteria</taxon>
        <taxon>Alteromonadales</taxon>
        <taxon>Alteromonadaceae</taxon>
        <taxon>Lacimicrobium</taxon>
    </lineage>
</organism>
<keyword evidence="3" id="KW-0731">Sigma factor</keyword>
<evidence type="ECO:0000256" key="3">
    <source>
        <dbReference type="ARBA" id="ARBA00023082"/>
    </source>
</evidence>
<reference evidence="9" key="1">
    <citation type="journal article" date="2019" name="Int. J. Syst. Evol. Microbiol.">
        <title>The Global Catalogue of Microorganisms (GCM) 10K type strain sequencing project: providing services to taxonomists for standard genome sequencing and annotation.</title>
        <authorList>
            <consortium name="The Broad Institute Genomics Platform"/>
            <consortium name="The Broad Institute Genome Sequencing Center for Infectious Disease"/>
            <person name="Wu L."/>
            <person name="Ma J."/>
        </authorList>
    </citation>
    <scope>NUCLEOTIDE SEQUENCE [LARGE SCALE GENOMIC DNA]</scope>
    <source>
        <strain evidence="9">CGMCC 1.12923</strain>
    </source>
</reference>
<dbReference type="PANTHER" id="PTHR43133:SF8">
    <property type="entry name" value="RNA POLYMERASE SIGMA FACTOR HI_1459-RELATED"/>
    <property type="match status" value="1"/>
</dbReference>
<comment type="caution">
    <text evidence="8">The sequence shown here is derived from an EMBL/GenBank/DDBJ whole genome shotgun (WGS) entry which is preliminary data.</text>
</comment>
<sequence length="195" mass="22056">MLSKVESGGIYPLTSAPQQRSNTLAVKNNLNTLYREHAENIVRYLQRNYGAGPPEPEDVVQDVFARFGESRDPECIDNPKAYLYKMAVNQTLNGIDRVKRINRYISEQMSAGQEQMDEIDPERLITRQKQLASIGESLHLLSEKQRQILIRSRLKGQTYAQISAELGWSQADISRHLYAALSILQQASGYTNEAG</sequence>
<dbReference type="Gene3D" id="1.10.1740.10">
    <property type="match status" value="1"/>
</dbReference>
<dbReference type="EMBL" id="BMGJ01000010">
    <property type="protein sequence ID" value="GGD69457.1"/>
    <property type="molecule type" value="Genomic_DNA"/>
</dbReference>
<dbReference type="PANTHER" id="PTHR43133">
    <property type="entry name" value="RNA POLYMERASE ECF-TYPE SIGMA FACTO"/>
    <property type="match status" value="1"/>
</dbReference>
<evidence type="ECO:0000256" key="5">
    <source>
        <dbReference type="ARBA" id="ARBA00023163"/>
    </source>
</evidence>
<accession>A0ABQ1RIW8</accession>
<evidence type="ECO:0000256" key="4">
    <source>
        <dbReference type="ARBA" id="ARBA00023125"/>
    </source>
</evidence>
<protein>
    <recommendedName>
        <fullName evidence="10">RNA polymerase subunit sigma-24</fullName>
    </recommendedName>
</protein>
<keyword evidence="5" id="KW-0804">Transcription</keyword>
<keyword evidence="9" id="KW-1185">Reference proteome</keyword>
<name>A0ABQ1RIW8_9ALTE</name>
<dbReference type="SUPFAM" id="SSF88946">
    <property type="entry name" value="Sigma2 domain of RNA polymerase sigma factors"/>
    <property type="match status" value="1"/>
</dbReference>
<dbReference type="InterPro" id="IPR014284">
    <property type="entry name" value="RNA_pol_sigma-70_dom"/>
</dbReference>
<proteinExistence type="inferred from homology"/>
<dbReference type="Pfam" id="PF04542">
    <property type="entry name" value="Sigma70_r2"/>
    <property type="match status" value="1"/>
</dbReference>
<gene>
    <name evidence="8" type="ORF">GCM10011357_25640</name>
</gene>
<dbReference type="InterPro" id="IPR013325">
    <property type="entry name" value="RNA_pol_sigma_r2"/>
</dbReference>
<keyword evidence="4" id="KW-0238">DNA-binding</keyword>
<evidence type="ECO:0000259" key="7">
    <source>
        <dbReference type="Pfam" id="PF08281"/>
    </source>
</evidence>
<dbReference type="Gene3D" id="1.10.10.10">
    <property type="entry name" value="Winged helix-like DNA-binding domain superfamily/Winged helix DNA-binding domain"/>
    <property type="match status" value="1"/>
</dbReference>
<evidence type="ECO:0000313" key="8">
    <source>
        <dbReference type="EMBL" id="GGD69457.1"/>
    </source>
</evidence>
<dbReference type="InterPro" id="IPR007627">
    <property type="entry name" value="RNA_pol_sigma70_r2"/>
</dbReference>
<dbReference type="InterPro" id="IPR013249">
    <property type="entry name" value="RNA_pol_sigma70_r4_t2"/>
</dbReference>
<evidence type="ECO:0000259" key="6">
    <source>
        <dbReference type="Pfam" id="PF04542"/>
    </source>
</evidence>
<feature type="domain" description="RNA polymerase sigma factor 70 region 4 type 2" evidence="7">
    <location>
        <begin position="134"/>
        <end position="181"/>
    </location>
</feature>
<evidence type="ECO:0000313" key="9">
    <source>
        <dbReference type="Proteomes" id="UP000614272"/>
    </source>
</evidence>
<dbReference type="InterPro" id="IPR036388">
    <property type="entry name" value="WH-like_DNA-bd_sf"/>
</dbReference>
<feature type="domain" description="RNA polymerase sigma-70 region 2" evidence="6">
    <location>
        <begin position="33"/>
        <end position="100"/>
    </location>
</feature>